<dbReference type="AlphaFoldDB" id="A0A1E8E0U3"/>
<dbReference type="Proteomes" id="UP000186931">
    <property type="component" value="Unassembled WGS sequence"/>
</dbReference>
<organism evidence="1 2">
    <name type="scientific">Acinetobacter towneri</name>
    <dbReference type="NCBI Taxonomy" id="202956"/>
    <lineage>
        <taxon>Bacteria</taxon>
        <taxon>Pseudomonadati</taxon>
        <taxon>Pseudomonadota</taxon>
        <taxon>Gammaproteobacteria</taxon>
        <taxon>Moraxellales</taxon>
        <taxon>Moraxellaceae</taxon>
        <taxon>Acinetobacter</taxon>
    </lineage>
</organism>
<dbReference type="RefSeq" id="WP_070154772.1">
    <property type="nucleotide sequence ID" value="NZ_MKQS01000015.1"/>
</dbReference>
<proteinExistence type="predicted"/>
<evidence type="ECO:0000313" key="1">
    <source>
        <dbReference type="EMBL" id="OFE43217.1"/>
    </source>
</evidence>
<dbReference type="STRING" id="202956.BJN41_09210"/>
<evidence type="ECO:0000313" key="2">
    <source>
        <dbReference type="Proteomes" id="UP000186931"/>
    </source>
</evidence>
<name>A0A1E8E0U3_9GAMM</name>
<dbReference type="EMBL" id="MKQS01000015">
    <property type="protein sequence ID" value="OFE43217.1"/>
    <property type="molecule type" value="Genomic_DNA"/>
</dbReference>
<sequence length="86" mass="9802">MIDFLVAPHYLDETAGTLRPDAVIPIDWDNFFQPLARPLEFLPRIADHSPRSLQRLIDYAEQQSTQVILLNSNTPYPLAPMLQPTS</sequence>
<dbReference type="eggNOG" id="COG2220">
    <property type="taxonomic scope" value="Bacteria"/>
</dbReference>
<reference evidence="1 2" key="1">
    <citation type="submission" date="2016-10" db="EMBL/GenBank/DDBJ databases">
        <title>Genome of airborne Acinetobacter sp. 5-2Ac02 in the hospital environment: Species near to Acinetobacter towneri.</title>
        <authorList>
            <person name="Barbosa B."/>
            <person name="Fernandez-Garcia L."/>
            <person name="Gato E."/>
            <person name="Leao R."/>
            <person name="Albano R."/>
            <person name="Fernandez B."/>
            <person name="Fernandez-Cuenca F."/>
            <person name="Marques E."/>
            <person name="Tomas M."/>
        </authorList>
    </citation>
    <scope>NUCLEOTIDE SEQUENCE [LARGE SCALE GENOMIC DNA]</scope>
    <source>
        <strain evidence="1 2">5-2Ac02</strain>
    </source>
</reference>
<gene>
    <name evidence="1" type="ORF">BJN41_09210</name>
</gene>
<comment type="caution">
    <text evidence="1">The sequence shown here is derived from an EMBL/GenBank/DDBJ whole genome shotgun (WGS) entry which is preliminary data.</text>
</comment>
<protein>
    <submittedName>
        <fullName evidence="1">Uncharacterized protein</fullName>
    </submittedName>
</protein>
<accession>A0A1E8E0U3</accession>